<feature type="transmembrane region" description="Helical" evidence="9">
    <location>
        <begin position="277"/>
        <end position="298"/>
    </location>
</feature>
<evidence type="ECO:0000256" key="7">
    <source>
        <dbReference type="ARBA" id="ARBA00024033"/>
    </source>
</evidence>
<comment type="caution">
    <text evidence="10">The sequence shown here is derived from an EMBL/GenBank/DDBJ whole genome shotgun (WGS) entry which is preliminary data.</text>
</comment>
<evidence type="ECO:0000256" key="6">
    <source>
        <dbReference type="ARBA" id="ARBA00023136"/>
    </source>
</evidence>
<keyword evidence="6 9" id="KW-0472">Membrane</keyword>
<evidence type="ECO:0000256" key="9">
    <source>
        <dbReference type="SAM" id="Phobius"/>
    </source>
</evidence>
<name>A0ABQ2MUY5_9ACTN</name>
<feature type="transmembrane region" description="Helical" evidence="9">
    <location>
        <begin position="32"/>
        <end position="52"/>
    </location>
</feature>
<keyword evidence="5 9" id="KW-1133">Transmembrane helix</keyword>
<dbReference type="EMBL" id="BMNG01000024">
    <property type="protein sequence ID" value="GGO58442.1"/>
    <property type="molecule type" value="Genomic_DNA"/>
</dbReference>
<evidence type="ECO:0000256" key="5">
    <source>
        <dbReference type="ARBA" id="ARBA00022989"/>
    </source>
</evidence>
<keyword evidence="4 9" id="KW-0812">Transmembrane</keyword>
<organism evidence="10 11">
    <name type="scientific">Streptomyces lasiicapitis</name>
    <dbReference type="NCBI Taxonomy" id="1923961"/>
    <lineage>
        <taxon>Bacteria</taxon>
        <taxon>Bacillati</taxon>
        <taxon>Actinomycetota</taxon>
        <taxon>Actinomycetes</taxon>
        <taxon>Kitasatosporales</taxon>
        <taxon>Streptomycetaceae</taxon>
        <taxon>Streptomyces</taxon>
    </lineage>
</organism>
<evidence type="ECO:0000256" key="1">
    <source>
        <dbReference type="ARBA" id="ARBA00004651"/>
    </source>
</evidence>
<accession>A0ABQ2MUY5</accession>
<feature type="transmembrane region" description="Helical" evidence="9">
    <location>
        <begin position="329"/>
        <end position="347"/>
    </location>
</feature>
<dbReference type="InterPro" id="IPR018584">
    <property type="entry name" value="GT87"/>
</dbReference>
<evidence type="ECO:0000256" key="8">
    <source>
        <dbReference type="SAM" id="MobiDB-lite"/>
    </source>
</evidence>
<feature type="transmembrane region" description="Helical" evidence="9">
    <location>
        <begin position="209"/>
        <end position="236"/>
    </location>
</feature>
<protein>
    <submittedName>
        <fullName evidence="10">Membrane protein</fullName>
    </submittedName>
</protein>
<feature type="transmembrane region" description="Helical" evidence="9">
    <location>
        <begin position="138"/>
        <end position="156"/>
    </location>
</feature>
<dbReference type="Proteomes" id="UP000656881">
    <property type="component" value="Unassembled WGS sequence"/>
</dbReference>
<reference evidence="11" key="1">
    <citation type="journal article" date="2019" name="Int. J. Syst. Evol. Microbiol.">
        <title>The Global Catalogue of Microorganisms (GCM) 10K type strain sequencing project: providing services to taxonomists for standard genome sequencing and annotation.</title>
        <authorList>
            <consortium name="The Broad Institute Genomics Platform"/>
            <consortium name="The Broad Institute Genome Sequencing Center for Infectious Disease"/>
            <person name="Wu L."/>
            <person name="Ma J."/>
        </authorList>
    </citation>
    <scope>NUCLEOTIDE SEQUENCE [LARGE SCALE GENOMIC DNA]</scope>
    <source>
        <strain evidence="11">CGMCC 4.7349</strain>
    </source>
</reference>
<feature type="transmembrane region" description="Helical" evidence="9">
    <location>
        <begin position="354"/>
        <end position="374"/>
    </location>
</feature>
<sequence>MHMTDTAAEAEAGTGTRTPPARTSTPPELRLLALWAPTRALLLLCVFHVVVIPGPDVTNDVSDIYQGWYEVLRTGTFPLDDVTWQYPPAAALAVLGPAALPFLSYPAAFFLLSFLADAVVTGLLLYAGGRPGRTVRGAWVWTAGVALLGPTAYARYDLMVTALAVAALLAGAGRARAMGVLAGFGAVVKVWPVLLLVGTPRARATRRSWGAAAVTAGAVTLLFVAAMPGALAFLTFQRDRGTEVESLGALVFHAARHLGWSGTVRLNYGSVEFLGPYVPLVSAVAQALSVAAFGWLVLWRVRARAWAATTPADAAFAAVLLFTTTSRVISPQYMVWLVGVAAVCVAYRGSLMVWPAWLVLAATFVTFLEFPVWFAQVVASDPLGVALLVVRNGLLVAATVLACRVLWRQTVTETVAKAATGPDSPAPLTSARPADTAATAP</sequence>
<evidence type="ECO:0000256" key="2">
    <source>
        <dbReference type="ARBA" id="ARBA00022475"/>
    </source>
</evidence>
<evidence type="ECO:0000313" key="10">
    <source>
        <dbReference type="EMBL" id="GGO58442.1"/>
    </source>
</evidence>
<feature type="transmembrane region" description="Helical" evidence="9">
    <location>
        <begin position="386"/>
        <end position="407"/>
    </location>
</feature>
<keyword evidence="2" id="KW-1003">Cell membrane</keyword>
<dbReference type="Pfam" id="PF09594">
    <property type="entry name" value="GT87"/>
    <property type="match status" value="1"/>
</dbReference>
<keyword evidence="11" id="KW-1185">Reference proteome</keyword>
<evidence type="ECO:0000313" key="11">
    <source>
        <dbReference type="Proteomes" id="UP000656881"/>
    </source>
</evidence>
<proteinExistence type="inferred from homology"/>
<feature type="region of interest" description="Disordered" evidence="8">
    <location>
        <begin position="1"/>
        <end position="25"/>
    </location>
</feature>
<evidence type="ECO:0000256" key="4">
    <source>
        <dbReference type="ARBA" id="ARBA00022692"/>
    </source>
</evidence>
<dbReference type="PIRSF" id="PIRSF010361">
    <property type="entry name" value="UCP010361"/>
    <property type="match status" value="1"/>
</dbReference>
<comment type="similarity">
    <text evidence="7">Belongs to the glycosyltransferase 87 family.</text>
</comment>
<keyword evidence="3" id="KW-0808">Transferase</keyword>
<feature type="transmembrane region" description="Helical" evidence="9">
    <location>
        <begin position="102"/>
        <end position="126"/>
    </location>
</feature>
<comment type="subcellular location">
    <subcellularLocation>
        <location evidence="1">Cell membrane</location>
        <topology evidence="1">Multi-pass membrane protein</topology>
    </subcellularLocation>
</comment>
<feature type="region of interest" description="Disordered" evidence="8">
    <location>
        <begin position="421"/>
        <end position="441"/>
    </location>
</feature>
<dbReference type="InterPro" id="IPR016570">
    <property type="entry name" value="UCP010361"/>
</dbReference>
<gene>
    <name evidence="10" type="ORF">GCM10012286_77610</name>
</gene>
<evidence type="ECO:0000256" key="3">
    <source>
        <dbReference type="ARBA" id="ARBA00022679"/>
    </source>
</evidence>
<feature type="transmembrane region" description="Helical" evidence="9">
    <location>
        <begin position="176"/>
        <end position="197"/>
    </location>
</feature>
<feature type="transmembrane region" description="Helical" evidence="9">
    <location>
        <begin position="305"/>
        <end position="323"/>
    </location>
</feature>